<protein>
    <submittedName>
        <fullName evidence="1">Uncharacterized protein</fullName>
    </submittedName>
</protein>
<name>A0ACB9IPN7_9ASTR</name>
<accession>A0ACB9IPN7</accession>
<reference evidence="2" key="1">
    <citation type="journal article" date="2022" name="Mol. Ecol. Resour.">
        <title>The genomes of chicory, endive, great burdock and yacon provide insights into Asteraceae palaeo-polyploidization history and plant inulin production.</title>
        <authorList>
            <person name="Fan W."/>
            <person name="Wang S."/>
            <person name="Wang H."/>
            <person name="Wang A."/>
            <person name="Jiang F."/>
            <person name="Liu H."/>
            <person name="Zhao H."/>
            <person name="Xu D."/>
            <person name="Zhang Y."/>
        </authorList>
    </citation>
    <scope>NUCLEOTIDE SEQUENCE [LARGE SCALE GENOMIC DNA]</scope>
    <source>
        <strain evidence="2">cv. Yunnan</strain>
    </source>
</reference>
<reference evidence="1 2" key="2">
    <citation type="journal article" date="2022" name="Mol. Ecol. Resour.">
        <title>The genomes of chicory, endive, great burdock and yacon provide insights into Asteraceae paleo-polyploidization history and plant inulin production.</title>
        <authorList>
            <person name="Fan W."/>
            <person name="Wang S."/>
            <person name="Wang H."/>
            <person name="Wang A."/>
            <person name="Jiang F."/>
            <person name="Liu H."/>
            <person name="Zhao H."/>
            <person name="Xu D."/>
            <person name="Zhang Y."/>
        </authorList>
    </citation>
    <scope>NUCLEOTIDE SEQUENCE [LARGE SCALE GENOMIC DNA]</scope>
    <source>
        <strain evidence="2">cv. Yunnan</strain>
        <tissue evidence="1">Leaves</tissue>
    </source>
</reference>
<dbReference type="Proteomes" id="UP001056120">
    <property type="component" value="Linkage Group LG08"/>
</dbReference>
<organism evidence="1 2">
    <name type="scientific">Smallanthus sonchifolius</name>
    <dbReference type="NCBI Taxonomy" id="185202"/>
    <lineage>
        <taxon>Eukaryota</taxon>
        <taxon>Viridiplantae</taxon>
        <taxon>Streptophyta</taxon>
        <taxon>Embryophyta</taxon>
        <taxon>Tracheophyta</taxon>
        <taxon>Spermatophyta</taxon>
        <taxon>Magnoliopsida</taxon>
        <taxon>eudicotyledons</taxon>
        <taxon>Gunneridae</taxon>
        <taxon>Pentapetalae</taxon>
        <taxon>asterids</taxon>
        <taxon>campanulids</taxon>
        <taxon>Asterales</taxon>
        <taxon>Asteraceae</taxon>
        <taxon>Asteroideae</taxon>
        <taxon>Heliantheae alliance</taxon>
        <taxon>Millerieae</taxon>
        <taxon>Smallanthus</taxon>
    </lineage>
</organism>
<evidence type="ECO:0000313" key="1">
    <source>
        <dbReference type="EMBL" id="KAI3809446.1"/>
    </source>
</evidence>
<gene>
    <name evidence="1" type="ORF">L1987_25419</name>
</gene>
<sequence>MCAKERRHSLSLSSASMGVRADKLETSSPATEIVAQSLVQVQKQETIMKVLVAIDESERSLYALQWALENLFLQEKATPAAEGPPVITVLHVQPHFQPPHTAVPVGPVIFATPAVMDSVKKAQEESASEVVSRASKLCEQHMIKAEVIVIRGNPKEMIVEAVEDMHADLVVVGSRGLGQIKRAFLGSVSDYCVHHAKCPVLIVRPLKSSNK</sequence>
<evidence type="ECO:0000313" key="2">
    <source>
        <dbReference type="Proteomes" id="UP001056120"/>
    </source>
</evidence>
<proteinExistence type="predicted"/>
<dbReference type="EMBL" id="CM042025">
    <property type="protein sequence ID" value="KAI3809446.1"/>
    <property type="molecule type" value="Genomic_DNA"/>
</dbReference>
<comment type="caution">
    <text evidence="1">The sequence shown here is derived from an EMBL/GenBank/DDBJ whole genome shotgun (WGS) entry which is preliminary data.</text>
</comment>
<keyword evidence="2" id="KW-1185">Reference proteome</keyword>